<keyword evidence="10" id="KW-0472">Membrane</keyword>
<feature type="transmembrane region" description="Helical" evidence="10">
    <location>
        <begin position="70"/>
        <end position="90"/>
    </location>
</feature>
<keyword evidence="10" id="KW-0812">Transmembrane</keyword>
<dbReference type="Pfam" id="PF03734">
    <property type="entry name" value="YkuD"/>
    <property type="match status" value="1"/>
</dbReference>
<keyword evidence="3" id="KW-0328">Glycosyltransferase</keyword>
<evidence type="ECO:0000256" key="7">
    <source>
        <dbReference type="ARBA" id="ARBA00022984"/>
    </source>
</evidence>
<keyword evidence="10" id="KW-1133">Transmembrane helix</keyword>
<keyword evidence="4" id="KW-0808">Transferase</keyword>
<evidence type="ECO:0000256" key="5">
    <source>
        <dbReference type="ARBA" id="ARBA00022801"/>
    </source>
</evidence>
<dbReference type="AlphaFoldDB" id="A0A329LNK1"/>
<dbReference type="InterPro" id="IPR005490">
    <property type="entry name" value="LD_TPept_cat_dom"/>
</dbReference>
<dbReference type="SUPFAM" id="SSF141523">
    <property type="entry name" value="L,D-transpeptidase catalytic domain-like"/>
    <property type="match status" value="1"/>
</dbReference>
<keyword evidence="13" id="KW-1185">Reference proteome</keyword>
<evidence type="ECO:0000256" key="3">
    <source>
        <dbReference type="ARBA" id="ARBA00022676"/>
    </source>
</evidence>
<feature type="active site" description="Nucleophile" evidence="9">
    <location>
        <position position="382"/>
    </location>
</feature>
<protein>
    <submittedName>
        <fullName evidence="12">L,D-transpeptidase</fullName>
    </submittedName>
</protein>
<dbReference type="GO" id="GO:0008360">
    <property type="term" value="P:regulation of cell shape"/>
    <property type="evidence" value="ECO:0007669"/>
    <property type="project" value="UniProtKB-UniRule"/>
</dbReference>
<evidence type="ECO:0000256" key="9">
    <source>
        <dbReference type="PROSITE-ProRule" id="PRU01373"/>
    </source>
</evidence>
<evidence type="ECO:0000259" key="11">
    <source>
        <dbReference type="PROSITE" id="PS52029"/>
    </source>
</evidence>
<evidence type="ECO:0000256" key="4">
    <source>
        <dbReference type="ARBA" id="ARBA00022679"/>
    </source>
</evidence>
<dbReference type="Gene3D" id="2.40.440.10">
    <property type="entry name" value="L,D-transpeptidase catalytic domain-like"/>
    <property type="match status" value="1"/>
</dbReference>
<keyword evidence="7 9" id="KW-0573">Peptidoglycan synthesis</keyword>
<dbReference type="GO" id="GO:0071555">
    <property type="term" value="P:cell wall organization"/>
    <property type="evidence" value="ECO:0007669"/>
    <property type="project" value="UniProtKB-UniRule"/>
</dbReference>
<keyword evidence="5" id="KW-0378">Hydrolase</keyword>
<dbReference type="InterPro" id="IPR038063">
    <property type="entry name" value="Transpep_catalytic_dom"/>
</dbReference>
<dbReference type="EMBL" id="QMFB01000049">
    <property type="protein sequence ID" value="RAV09521.1"/>
    <property type="molecule type" value="Genomic_DNA"/>
</dbReference>
<reference evidence="12 13" key="1">
    <citation type="journal article" date="2009" name="Int. J. Syst. Evol. Microbiol.">
        <title>Paenibacillus contaminans sp. nov., isolated from a contaminated laboratory plate.</title>
        <authorList>
            <person name="Chou J.H."/>
            <person name="Lee J.H."/>
            <person name="Lin M.C."/>
            <person name="Chang P.S."/>
            <person name="Arun A.B."/>
            <person name="Young C.C."/>
            <person name="Chen W.M."/>
        </authorList>
    </citation>
    <scope>NUCLEOTIDE SEQUENCE [LARGE SCALE GENOMIC DNA]</scope>
    <source>
        <strain evidence="12 13">CKOBP-6</strain>
    </source>
</reference>
<evidence type="ECO:0000313" key="13">
    <source>
        <dbReference type="Proteomes" id="UP000250369"/>
    </source>
</evidence>
<dbReference type="GO" id="GO:0005576">
    <property type="term" value="C:extracellular region"/>
    <property type="evidence" value="ECO:0007669"/>
    <property type="project" value="TreeGrafter"/>
</dbReference>
<evidence type="ECO:0000256" key="1">
    <source>
        <dbReference type="ARBA" id="ARBA00004752"/>
    </source>
</evidence>
<evidence type="ECO:0000256" key="8">
    <source>
        <dbReference type="ARBA" id="ARBA00023316"/>
    </source>
</evidence>
<organism evidence="12 13">
    <name type="scientific">Paenibacillus contaminans</name>
    <dbReference type="NCBI Taxonomy" id="450362"/>
    <lineage>
        <taxon>Bacteria</taxon>
        <taxon>Bacillati</taxon>
        <taxon>Bacillota</taxon>
        <taxon>Bacilli</taxon>
        <taxon>Bacillales</taxon>
        <taxon>Paenibacillaceae</taxon>
        <taxon>Paenibacillus</taxon>
    </lineage>
</organism>
<dbReference type="UniPathway" id="UPA00219"/>
<dbReference type="GO" id="GO:0071972">
    <property type="term" value="F:peptidoglycan L,D-transpeptidase activity"/>
    <property type="evidence" value="ECO:0007669"/>
    <property type="project" value="TreeGrafter"/>
</dbReference>
<evidence type="ECO:0000256" key="6">
    <source>
        <dbReference type="ARBA" id="ARBA00022960"/>
    </source>
</evidence>
<evidence type="ECO:0000313" key="12">
    <source>
        <dbReference type="EMBL" id="RAV09521.1"/>
    </source>
</evidence>
<comment type="similarity">
    <text evidence="2">Belongs to the YkuD family.</text>
</comment>
<evidence type="ECO:0000256" key="10">
    <source>
        <dbReference type="SAM" id="Phobius"/>
    </source>
</evidence>
<gene>
    <name evidence="12" type="ORF">DQG23_39400</name>
</gene>
<dbReference type="GO" id="GO:0018104">
    <property type="term" value="P:peptidoglycan-protein cross-linking"/>
    <property type="evidence" value="ECO:0007669"/>
    <property type="project" value="TreeGrafter"/>
</dbReference>
<dbReference type="GO" id="GO:0016757">
    <property type="term" value="F:glycosyltransferase activity"/>
    <property type="evidence" value="ECO:0007669"/>
    <property type="project" value="UniProtKB-KW"/>
</dbReference>
<dbReference type="PROSITE" id="PS52029">
    <property type="entry name" value="LD_TPASE"/>
    <property type="match status" value="1"/>
</dbReference>
<dbReference type="Proteomes" id="UP000250369">
    <property type="component" value="Unassembled WGS sequence"/>
</dbReference>
<keyword evidence="6 9" id="KW-0133">Cell shape</keyword>
<dbReference type="OrthoDB" id="9787225at2"/>
<feature type="active site" description="Proton donor/acceptor" evidence="9">
    <location>
        <position position="366"/>
    </location>
</feature>
<proteinExistence type="inferred from homology"/>
<dbReference type="CDD" id="cd16913">
    <property type="entry name" value="YkuD_like"/>
    <property type="match status" value="1"/>
</dbReference>
<accession>A0A329LNK1</accession>
<sequence length="440" mass="47998">MGWYLLGKEYVAQGKEAKAAYCFAQAGEVYEAYEAKKINVTLPEHLYMEGAPNGERPEAVAGKMTMRTRLVLLLLAMVMLAMIATAPGGWRKQPSEPPELVLSAANDAAVFYTHGFSKPDERKNALQTIFFPQGASWKYAVLAKGTLTSDGQWVLWPRKPVIELTSERSDVTGQPDVAYFDAEKCNCKPGDSTKAQQTTDAWMAVEEQIAVVRSALISYTKQYGEAPPDTIDKLVSDYPKNVLPGYTETMKQAYPAIAAQLAQKKAAAADPPAAAGTAQTQTAAVSHYGNTPLEEPLEIIVDKQNHRLALVSGKVMIRNYAVGLGGVKTPERSFVISEKVRNPNGRSNGEFGSRGMTLSDTLFAIHGTNDPTSIGKDESLGCVRMRKEDVEELFDMVPIGTKVTIGQGGLPGEEVAGESRFKVEPLREETNPGKVYRWLN</sequence>
<dbReference type="PANTHER" id="PTHR30582">
    <property type="entry name" value="L,D-TRANSPEPTIDASE"/>
    <property type="match status" value="1"/>
</dbReference>
<comment type="pathway">
    <text evidence="1 9">Cell wall biogenesis; peptidoglycan biosynthesis.</text>
</comment>
<name>A0A329LNK1_9BACL</name>
<feature type="domain" description="L,D-TPase catalytic" evidence="11">
    <location>
        <begin position="297"/>
        <end position="406"/>
    </location>
</feature>
<comment type="caution">
    <text evidence="12">The sequence shown here is derived from an EMBL/GenBank/DDBJ whole genome shotgun (WGS) entry which is preliminary data.</text>
</comment>
<evidence type="ECO:0000256" key="2">
    <source>
        <dbReference type="ARBA" id="ARBA00005992"/>
    </source>
</evidence>
<dbReference type="PANTHER" id="PTHR30582:SF24">
    <property type="entry name" value="L,D-TRANSPEPTIDASE ERFK_SRFK-RELATED"/>
    <property type="match status" value="1"/>
</dbReference>
<dbReference type="InterPro" id="IPR050979">
    <property type="entry name" value="LD-transpeptidase"/>
</dbReference>
<keyword evidence="8 9" id="KW-0961">Cell wall biogenesis/degradation</keyword>